<proteinExistence type="predicted"/>
<feature type="transmembrane region" description="Helical" evidence="1">
    <location>
        <begin position="35"/>
        <end position="54"/>
    </location>
</feature>
<protein>
    <submittedName>
        <fullName evidence="2">Uncharacterized protein</fullName>
    </submittedName>
</protein>
<feature type="transmembrane region" description="Helical" evidence="1">
    <location>
        <begin position="12"/>
        <end position="29"/>
    </location>
</feature>
<accession>A0A7G7CQT7</accession>
<dbReference type="AlphaFoldDB" id="A0A7G7CQT7"/>
<dbReference type="RefSeq" id="WP_185176327.1">
    <property type="nucleotide sequence ID" value="NZ_CP059404.1"/>
</dbReference>
<keyword evidence="1" id="KW-0472">Membrane</keyword>
<name>A0A7G7CQT7_9CORY</name>
<organism evidence="2 3">
    <name type="scientific">Corynebacterium incognita</name>
    <dbReference type="NCBI Taxonomy" id="2754725"/>
    <lineage>
        <taxon>Bacteria</taxon>
        <taxon>Bacillati</taxon>
        <taxon>Actinomycetota</taxon>
        <taxon>Actinomycetes</taxon>
        <taxon>Mycobacteriales</taxon>
        <taxon>Corynebacteriaceae</taxon>
        <taxon>Corynebacterium</taxon>
    </lineage>
</organism>
<keyword evidence="3" id="KW-1185">Reference proteome</keyword>
<dbReference type="KEGG" id="cik:H0194_02665"/>
<dbReference type="EMBL" id="CP059404">
    <property type="protein sequence ID" value="QNE89953.1"/>
    <property type="molecule type" value="Genomic_DNA"/>
</dbReference>
<evidence type="ECO:0000313" key="3">
    <source>
        <dbReference type="Proteomes" id="UP000515743"/>
    </source>
</evidence>
<gene>
    <name evidence="2" type="ORF">H0194_02665</name>
</gene>
<keyword evidence="1" id="KW-1133">Transmembrane helix</keyword>
<evidence type="ECO:0000313" key="2">
    <source>
        <dbReference type="EMBL" id="QNE89953.1"/>
    </source>
</evidence>
<evidence type="ECO:0000256" key="1">
    <source>
        <dbReference type="SAM" id="Phobius"/>
    </source>
</evidence>
<keyword evidence="1" id="KW-0812">Transmembrane</keyword>
<reference evidence="2 3" key="1">
    <citation type="submission" date="2020-07" db="EMBL/GenBank/DDBJ databases">
        <title>Complete genome and description of Corynebacterium incognita strain Marseille-Q3630 sp. nov.</title>
        <authorList>
            <person name="Boxberger M."/>
        </authorList>
    </citation>
    <scope>NUCLEOTIDE SEQUENCE [LARGE SCALE GENOMIC DNA]</scope>
    <source>
        <strain evidence="2 3">Marseille-Q3630</strain>
    </source>
</reference>
<sequence>MKNLAAGKIQAGIILIAALIVVYGVFAFPGFTGRMALALGTVLFSFAFSIQLLWSRKMEGLRRKEQRENTKALKPLAKLASLQKKVALLKDTSESSFSDLNQKIQELESGINYPGSAGVPGSSNDYLFPFTVSAHGATSRNSHMPGRNAAGQDDHPKTPLILRGLLESGEKKIVVSGVFDEKVRGALADKAEIRGFSLAEAPGALGIPALYLVIQESELEKGAWAGILDAQGTSRFRKLVSAMRTSANEGTVVVVIADGVPSHMTGSLRNAATLLLSPQGTREIVSIPDTGIIASIAQLIGEKDASNE</sequence>
<dbReference type="Proteomes" id="UP000515743">
    <property type="component" value="Chromosome"/>
</dbReference>